<gene>
    <name evidence="1" type="ORF">KY290_010208</name>
</gene>
<name>A0ABQ7VYC9_SOLTU</name>
<comment type="caution">
    <text evidence="1">The sequence shown here is derived from an EMBL/GenBank/DDBJ whole genome shotgun (WGS) entry which is preliminary data.</text>
</comment>
<proteinExistence type="predicted"/>
<dbReference type="EMBL" id="JAIVGD010000005">
    <property type="protein sequence ID" value="KAH0773071.1"/>
    <property type="molecule type" value="Genomic_DNA"/>
</dbReference>
<evidence type="ECO:0000313" key="1">
    <source>
        <dbReference type="EMBL" id="KAH0773071.1"/>
    </source>
</evidence>
<evidence type="ECO:0000313" key="2">
    <source>
        <dbReference type="Proteomes" id="UP000826656"/>
    </source>
</evidence>
<organism evidence="1 2">
    <name type="scientific">Solanum tuberosum</name>
    <name type="common">Potato</name>
    <dbReference type="NCBI Taxonomy" id="4113"/>
    <lineage>
        <taxon>Eukaryota</taxon>
        <taxon>Viridiplantae</taxon>
        <taxon>Streptophyta</taxon>
        <taxon>Embryophyta</taxon>
        <taxon>Tracheophyta</taxon>
        <taxon>Spermatophyta</taxon>
        <taxon>Magnoliopsida</taxon>
        <taxon>eudicotyledons</taxon>
        <taxon>Gunneridae</taxon>
        <taxon>Pentapetalae</taxon>
        <taxon>asterids</taxon>
        <taxon>lamiids</taxon>
        <taxon>Solanales</taxon>
        <taxon>Solanaceae</taxon>
        <taxon>Solanoideae</taxon>
        <taxon>Solaneae</taxon>
        <taxon>Solanum</taxon>
    </lineage>
</organism>
<sequence length="63" mass="6651">MGCGRRGDVEMGSWLEVEMGFELLLPLPSLPSSLQRRVSGPGGSFPARTWGRHLGIRGGAGVA</sequence>
<keyword evidence="2" id="KW-1185">Reference proteome</keyword>
<protein>
    <submittedName>
        <fullName evidence="1">Uncharacterized protein</fullName>
    </submittedName>
</protein>
<accession>A0ABQ7VYC9</accession>
<reference evidence="1 2" key="1">
    <citation type="journal article" date="2021" name="bioRxiv">
        <title>Chromosome-scale and haplotype-resolved genome assembly of a tetraploid potato cultivar.</title>
        <authorList>
            <person name="Sun H."/>
            <person name="Jiao W.-B."/>
            <person name="Krause K."/>
            <person name="Campoy J.A."/>
            <person name="Goel M."/>
            <person name="Folz-Donahue K."/>
            <person name="Kukat C."/>
            <person name="Huettel B."/>
            <person name="Schneeberger K."/>
        </authorList>
    </citation>
    <scope>NUCLEOTIDE SEQUENCE [LARGE SCALE GENOMIC DNA]</scope>
    <source>
        <strain evidence="1">SolTubOtavaFocal</strain>
        <tissue evidence="1">Leaves</tissue>
    </source>
</reference>
<dbReference type="Proteomes" id="UP000826656">
    <property type="component" value="Unassembled WGS sequence"/>
</dbReference>